<dbReference type="InterPro" id="IPR011024">
    <property type="entry name" value="G_crystallin-like"/>
</dbReference>
<dbReference type="InterPro" id="IPR050252">
    <property type="entry name" value="Beta/Gamma-Crystallin"/>
</dbReference>
<dbReference type="SUPFAM" id="SSF49695">
    <property type="entry name" value="gamma-Crystallin-like"/>
    <property type="match status" value="3"/>
</dbReference>
<dbReference type="PROSITE" id="PS50231">
    <property type="entry name" value="RICIN_B_LECTIN"/>
    <property type="match status" value="1"/>
</dbReference>
<gene>
    <name evidence="4" type="ORF">AAFF_G00109710</name>
</gene>
<comment type="similarity">
    <text evidence="1">Belongs to the beta/gamma-crystallin family.</text>
</comment>
<dbReference type="PRINTS" id="PR01367">
    <property type="entry name" value="BGCRYSTALLIN"/>
</dbReference>
<name>A0AAD7RU02_9TELE</name>
<feature type="domain" description="Beta/gamma crystallin 'Greek key'" evidence="3">
    <location>
        <begin position="600"/>
        <end position="641"/>
    </location>
</feature>
<dbReference type="Proteomes" id="UP001221898">
    <property type="component" value="Unassembled WGS sequence"/>
</dbReference>
<reference evidence="4" key="1">
    <citation type="journal article" date="2023" name="Science">
        <title>Genome structures resolve the early diversification of teleost fishes.</title>
        <authorList>
            <person name="Parey E."/>
            <person name="Louis A."/>
            <person name="Montfort J."/>
            <person name="Bouchez O."/>
            <person name="Roques C."/>
            <person name="Iampietro C."/>
            <person name="Lluch J."/>
            <person name="Castinel A."/>
            <person name="Donnadieu C."/>
            <person name="Desvignes T."/>
            <person name="Floi Bucao C."/>
            <person name="Jouanno E."/>
            <person name="Wen M."/>
            <person name="Mejri S."/>
            <person name="Dirks R."/>
            <person name="Jansen H."/>
            <person name="Henkel C."/>
            <person name="Chen W.J."/>
            <person name="Zahm M."/>
            <person name="Cabau C."/>
            <person name="Klopp C."/>
            <person name="Thompson A.W."/>
            <person name="Robinson-Rechavi M."/>
            <person name="Braasch I."/>
            <person name="Lecointre G."/>
            <person name="Bobe J."/>
            <person name="Postlethwait J.H."/>
            <person name="Berthelot C."/>
            <person name="Roest Crollius H."/>
            <person name="Guiguen Y."/>
        </authorList>
    </citation>
    <scope>NUCLEOTIDE SEQUENCE</scope>
    <source>
        <strain evidence="4">NC1722</strain>
    </source>
</reference>
<evidence type="ECO:0000256" key="2">
    <source>
        <dbReference type="ARBA" id="ARBA00022737"/>
    </source>
</evidence>
<keyword evidence="2" id="KW-0677">Repeat</keyword>
<feature type="domain" description="Beta/gamma crystallin 'Greek key'" evidence="3">
    <location>
        <begin position="125"/>
        <end position="177"/>
    </location>
</feature>
<dbReference type="AlphaFoldDB" id="A0AAD7RU02"/>
<dbReference type="Pfam" id="PF00030">
    <property type="entry name" value="Crystall"/>
    <property type="match status" value="6"/>
</dbReference>
<evidence type="ECO:0000256" key="1">
    <source>
        <dbReference type="ARBA" id="ARBA00009646"/>
    </source>
</evidence>
<organism evidence="4 5">
    <name type="scientific">Aldrovandia affinis</name>
    <dbReference type="NCBI Taxonomy" id="143900"/>
    <lineage>
        <taxon>Eukaryota</taxon>
        <taxon>Metazoa</taxon>
        <taxon>Chordata</taxon>
        <taxon>Craniata</taxon>
        <taxon>Vertebrata</taxon>
        <taxon>Euteleostomi</taxon>
        <taxon>Actinopterygii</taxon>
        <taxon>Neopterygii</taxon>
        <taxon>Teleostei</taxon>
        <taxon>Notacanthiformes</taxon>
        <taxon>Halosauridae</taxon>
        <taxon>Aldrovandia</taxon>
    </lineage>
</organism>
<feature type="domain" description="Beta/gamma crystallin 'Greek key'" evidence="3">
    <location>
        <begin position="224"/>
        <end position="266"/>
    </location>
</feature>
<dbReference type="PROSITE" id="PS50915">
    <property type="entry name" value="CRYSTALLIN_BETA_GAMMA"/>
    <property type="match status" value="6"/>
</dbReference>
<comment type="caution">
    <text evidence="4">The sequence shown here is derived from an EMBL/GenBank/DDBJ whole genome shotgun (WGS) entry which is preliminary data.</text>
</comment>
<feature type="domain" description="Beta/gamma crystallin 'Greek key'" evidence="3">
    <location>
        <begin position="425"/>
        <end position="467"/>
    </location>
</feature>
<proteinExistence type="inferred from homology"/>
<dbReference type="SMART" id="SM00247">
    <property type="entry name" value="XTALbg"/>
    <property type="match status" value="6"/>
</dbReference>
<feature type="domain" description="Beta/gamma crystallin 'Greek key'" evidence="3">
    <location>
        <begin position="278"/>
        <end position="333"/>
    </location>
</feature>
<sequence>MNSPEAALHAGMNSPEAALHAGMHSPEAWGMDHGISAGLHSLDSGHLAVPEPPSPSLYEALGPLQASSHIPADIPVEGGVYKRPGKIVIHEHAQFAGQGFVVFRDMPDATSLKLSPVISVSVVRGCWLLFENPGFEGRIIPLEEGTVELVNVWAEEQDPAQSIPTAPMVIGSIRLAIRDYSVPRIDLFTELQGLGRQSTYEDDTIELCAFGIPHNTASIKVHSGAWLVYAEAGFQGLMAVLEEGEYPCPEAWGFPTPNVGSVRPLKMGGVKVENANEVKALVYEKPEFEGLCMEFDADVFSFGEKQEKEDGNEENNTSVTRKRISVGSIKILAGFWVGYSQPRFEGHQYVLEEGEYPHCSDWGGANNELRSLRPVLTDFQSPHLKLYSERGFGDMGRSVDLIEPVINMENTGFGLDTQSIDVLGGVWMAFEKMGFCGHVYVLEKGQYSGPEDWGGQSSRISSILPVFQDDLGIAAKFKVQLFSEPEFQGELQVVEDNIPCLTEGFSLGSCKVLAGSWLGFEGVEFTERMYVLEEGGYPNLRAWGDIRSLQTAGFEFSLPCITLFSKLGCRGKRVVLKTEVVNLQLEGCDNRIQSVVVDGGMWVLYEGCNFRGRQILLQPSEVGDWRKFSTWNQIGSLRPLTQKKVYFRLRNREAGLLMSLTGPLDEIKLMRIQATEDTGGDEQIWVYQEGLLKSKMLETCCVEPSSSVVMAGSRISLSADVGEEQQLWSITQDGLICLGDRQDLVLEAKGGQQYDRHQEREDRPQCSVVLLHKDFVKLGLWNRQVELGDRIYVLLIILSKTR</sequence>
<dbReference type="EMBL" id="JAINUG010000172">
    <property type="protein sequence ID" value="KAJ8390232.1"/>
    <property type="molecule type" value="Genomic_DNA"/>
</dbReference>
<evidence type="ECO:0000259" key="3">
    <source>
        <dbReference type="PROSITE" id="PS50915"/>
    </source>
</evidence>
<evidence type="ECO:0000313" key="5">
    <source>
        <dbReference type="Proteomes" id="UP001221898"/>
    </source>
</evidence>
<dbReference type="PANTHER" id="PTHR11818">
    <property type="entry name" value="BETA/GAMMA CRYSTALLIN"/>
    <property type="match status" value="1"/>
</dbReference>
<evidence type="ECO:0000313" key="4">
    <source>
        <dbReference type="EMBL" id="KAJ8390232.1"/>
    </source>
</evidence>
<dbReference type="InterPro" id="IPR035992">
    <property type="entry name" value="Ricin_B-like_lectins"/>
</dbReference>
<accession>A0AAD7RU02</accession>
<dbReference type="SUPFAM" id="SSF50370">
    <property type="entry name" value="Ricin B-like lectins"/>
    <property type="match status" value="1"/>
</dbReference>
<dbReference type="Gene3D" id="2.60.20.10">
    <property type="entry name" value="Crystallins"/>
    <property type="match status" value="6"/>
</dbReference>
<protein>
    <recommendedName>
        <fullName evidence="3">Beta/gamma crystallin 'Greek key' domain-containing protein</fullName>
    </recommendedName>
</protein>
<dbReference type="PANTHER" id="PTHR11818:SF2">
    <property type="entry name" value="BETA_GAMMA CRYSTALLIN DOMAIN-CONTAINING PROTEIN 1"/>
    <property type="match status" value="1"/>
</dbReference>
<dbReference type="InterPro" id="IPR001064">
    <property type="entry name" value="Beta/gamma_crystallin"/>
</dbReference>
<keyword evidence="5" id="KW-1185">Reference proteome</keyword>
<feature type="domain" description="Beta/gamma crystallin 'Greek key'" evidence="3">
    <location>
        <begin position="334"/>
        <end position="376"/>
    </location>
</feature>